<dbReference type="GO" id="GO:0036337">
    <property type="term" value="P:Fas signaling pathway"/>
    <property type="evidence" value="ECO:0007669"/>
    <property type="project" value="TreeGrafter"/>
</dbReference>
<gene>
    <name evidence="3" type="primary">Casp8ap2_1</name>
    <name evidence="3" type="ORF">N1851_018033</name>
</gene>
<organism evidence="3 4">
    <name type="scientific">Merluccius polli</name>
    <name type="common">Benguela hake</name>
    <name type="synonym">Merluccius cadenati</name>
    <dbReference type="NCBI Taxonomy" id="89951"/>
    <lineage>
        <taxon>Eukaryota</taxon>
        <taxon>Metazoa</taxon>
        <taxon>Chordata</taxon>
        <taxon>Craniata</taxon>
        <taxon>Vertebrata</taxon>
        <taxon>Euteleostomi</taxon>
        <taxon>Actinopterygii</taxon>
        <taxon>Neopterygii</taxon>
        <taxon>Teleostei</taxon>
        <taxon>Neoteleostei</taxon>
        <taxon>Acanthomorphata</taxon>
        <taxon>Zeiogadaria</taxon>
        <taxon>Gadariae</taxon>
        <taxon>Gadiformes</taxon>
        <taxon>Gadoidei</taxon>
        <taxon>Merlucciidae</taxon>
        <taxon>Merluccius</taxon>
    </lineage>
</organism>
<dbReference type="GO" id="GO:0005739">
    <property type="term" value="C:mitochondrion"/>
    <property type="evidence" value="ECO:0007669"/>
    <property type="project" value="TreeGrafter"/>
</dbReference>
<accession>A0AA47P1Q7</accession>
<dbReference type="GO" id="GO:0008625">
    <property type="term" value="P:extrinsic apoptotic signaling pathway via death domain receptors"/>
    <property type="evidence" value="ECO:0007669"/>
    <property type="project" value="TreeGrafter"/>
</dbReference>
<protein>
    <submittedName>
        <fullName evidence="3">CASP8-associated protein 2</fullName>
    </submittedName>
</protein>
<sequence>MMITSGVVGGGPENRILARILFRGLLSGACCEASESKPVLPMNCGDEDSVDIYSGLGDTPSHAPETPSTLFSPRVKDSMDLYEEILTEEVRSKDSSYEELKARFLAAQSQIEELRKRLAQTETQNTGLSTENMRLKKNISALLKTARQEVLRKDEEIKTLNQSCYTTPPSSNPTSAQQDLFNQFHYLYTTTKKDIFEQFHPYICYTNQPSSTSTSIQQTTCHTNRIPSSFSIPTWTRQEIFKCLIHLYTICPTNQPFSSFFTSFAPANQPIGNFHKSRTFTCTSTSTTTTTTTSGTSSSSSPSPTPSNSCSPACSTPFPTEGGRLSRVLTSREGKAWCPTAT</sequence>
<feature type="coiled-coil region" evidence="1">
    <location>
        <begin position="97"/>
        <end position="163"/>
    </location>
</feature>
<dbReference type="Proteomes" id="UP001174136">
    <property type="component" value="Unassembled WGS sequence"/>
</dbReference>
<evidence type="ECO:0000313" key="3">
    <source>
        <dbReference type="EMBL" id="KAK0143767.1"/>
    </source>
</evidence>
<dbReference type="GO" id="GO:0003714">
    <property type="term" value="F:transcription corepressor activity"/>
    <property type="evidence" value="ECO:0007669"/>
    <property type="project" value="TreeGrafter"/>
</dbReference>
<proteinExistence type="predicted"/>
<dbReference type="GO" id="GO:0016605">
    <property type="term" value="C:PML body"/>
    <property type="evidence" value="ECO:0007669"/>
    <property type="project" value="TreeGrafter"/>
</dbReference>
<dbReference type="PANTHER" id="PTHR15489">
    <property type="entry name" value="CASPASE 8 ASSOCIATED PROTEIN 2"/>
    <property type="match status" value="1"/>
</dbReference>
<keyword evidence="1" id="KW-0175">Coiled coil</keyword>
<name>A0AA47P1Q7_MERPO</name>
<dbReference type="EMBL" id="JAOPHQ010003237">
    <property type="protein sequence ID" value="KAK0143767.1"/>
    <property type="molecule type" value="Genomic_DNA"/>
</dbReference>
<dbReference type="PANTHER" id="PTHR15489:SF2">
    <property type="entry name" value="CASP8-ASSOCIATED PROTEIN 2"/>
    <property type="match status" value="1"/>
</dbReference>
<evidence type="ECO:0000256" key="2">
    <source>
        <dbReference type="SAM" id="MobiDB-lite"/>
    </source>
</evidence>
<reference evidence="3" key="1">
    <citation type="journal article" date="2023" name="Front. Mar. Sci.">
        <title>A new Merluccius polli reference genome to investigate the effects of global change in West African waters.</title>
        <authorList>
            <person name="Mateo J.L."/>
            <person name="Blanco-Fernandez C."/>
            <person name="Garcia-Vazquez E."/>
            <person name="Machado-Schiaffino G."/>
        </authorList>
    </citation>
    <scope>NUCLEOTIDE SEQUENCE</scope>
    <source>
        <strain evidence="3">C29</strain>
        <tissue evidence="3">Fin</tissue>
    </source>
</reference>
<feature type="region of interest" description="Disordered" evidence="2">
    <location>
        <begin position="285"/>
        <end position="322"/>
    </location>
</feature>
<feature type="compositionally biased region" description="Low complexity" evidence="2">
    <location>
        <begin position="285"/>
        <end position="317"/>
    </location>
</feature>
<evidence type="ECO:0000313" key="4">
    <source>
        <dbReference type="Proteomes" id="UP001174136"/>
    </source>
</evidence>
<dbReference type="InterPro" id="IPR039674">
    <property type="entry name" value="FLASH"/>
</dbReference>
<evidence type="ECO:0000256" key="1">
    <source>
        <dbReference type="SAM" id="Coils"/>
    </source>
</evidence>
<keyword evidence="4" id="KW-1185">Reference proteome</keyword>
<comment type="caution">
    <text evidence="3">The sequence shown here is derived from an EMBL/GenBank/DDBJ whole genome shotgun (WGS) entry which is preliminary data.</text>
</comment>
<dbReference type="AlphaFoldDB" id="A0AA47P1Q7"/>